<accession>A0ABR9LQP1</accession>
<sequence length="235" mass="24619">MQINGAHVLVTGANRGLGRQFILSLLDRGAGKVYATARRPDLVDVPGVIPLRLDITDPASVAAAAAAAPDVKIVINNAGISTGANLITGDLDTIRREMDTHFYGTLNVIHAFAPQLADGAILNVLSALSWLAFDGAGAYHAAKAAEWALTNSVRLELAGQGTLVTGLHLGAADTDMSAWYTGDKTAPEVIVEAALDGIEANRPEVLADDWSRQVKAWLSEDPSVIYREAAAALTA</sequence>
<dbReference type="PRINTS" id="PR00080">
    <property type="entry name" value="SDRFAMILY"/>
</dbReference>
<protein>
    <submittedName>
        <fullName evidence="4">NAD(P)-dependent dehydrogenase (Short-subunit alcohol dehydrogenase family)</fullName>
    </submittedName>
</protein>
<dbReference type="Gene3D" id="3.40.50.720">
    <property type="entry name" value="NAD(P)-binding Rossmann-like Domain"/>
    <property type="match status" value="1"/>
</dbReference>
<dbReference type="SUPFAM" id="SSF51735">
    <property type="entry name" value="NAD(P)-binding Rossmann-fold domains"/>
    <property type="match status" value="1"/>
</dbReference>
<evidence type="ECO:0000313" key="4">
    <source>
        <dbReference type="EMBL" id="MBE1582976.1"/>
    </source>
</evidence>
<comment type="similarity">
    <text evidence="1 3">Belongs to the short-chain dehydrogenases/reductases (SDR) family.</text>
</comment>
<dbReference type="RefSeq" id="WP_192784154.1">
    <property type="nucleotide sequence ID" value="NZ_JADBEK010000001.1"/>
</dbReference>
<reference evidence="4 5" key="1">
    <citation type="submission" date="2020-10" db="EMBL/GenBank/DDBJ databases">
        <title>Sequencing the genomes of 1000 actinobacteria strains.</title>
        <authorList>
            <person name="Klenk H.-P."/>
        </authorList>
    </citation>
    <scope>NUCLEOTIDE SEQUENCE [LARGE SCALE GENOMIC DNA]</scope>
    <source>
        <strain evidence="4 5">DSM 43173</strain>
    </source>
</reference>
<dbReference type="EMBL" id="JADBEK010000001">
    <property type="protein sequence ID" value="MBE1582976.1"/>
    <property type="molecule type" value="Genomic_DNA"/>
</dbReference>
<evidence type="ECO:0000313" key="5">
    <source>
        <dbReference type="Proteomes" id="UP000633509"/>
    </source>
</evidence>
<dbReference type="PANTHER" id="PTHR43391:SF91">
    <property type="entry name" value="OS04G0390700 PROTEIN"/>
    <property type="match status" value="1"/>
</dbReference>
<dbReference type="Pfam" id="PF00106">
    <property type="entry name" value="adh_short"/>
    <property type="match status" value="1"/>
</dbReference>
<dbReference type="NCBIfam" id="NF006119">
    <property type="entry name" value="PRK08264.1-5"/>
    <property type="match status" value="1"/>
</dbReference>
<dbReference type="PANTHER" id="PTHR43391">
    <property type="entry name" value="RETINOL DEHYDROGENASE-RELATED"/>
    <property type="match status" value="1"/>
</dbReference>
<gene>
    <name evidence="4" type="ORF">H4W80_001234</name>
</gene>
<dbReference type="InterPro" id="IPR036291">
    <property type="entry name" value="NAD(P)-bd_dom_sf"/>
</dbReference>
<evidence type="ECO:0000256" key="1">
    <source>
        <dbReference type="ARBA" id="ARBA00006484"/>
    </source>
</evidence>
<dbReference type="Proteomes" id="UP000633509">
    <property type="component" value="Unassembled WGS sequence"/>
</dbReference>
<evidence type="ECO:0000256" key="2">
    <source>
        <dbReference type="ARBA" id="ARBA00023002"/>
    </source>
</evidence>
<dbReference type="InterPro" id="IPR002347">
    <property type="entry name" value="SDR_fam"/>
</dbReference>
<dbReference type="PRINTS" id="PR00081">
    <property type="entry name" value="GDHRDH"/>
</dbReference>
<keyword evidence="5" id="KW-1185">Reference proteome</keyword>
<name>A0ABR9LQP1_9ACTN</name>
<keyword evidence="2" id="KW-0560">Oxidoreductase</keyword>
<organism evidence="4 5">
    <name type="scientific">Nonomuraea angiospora</name>
    <dbReference type="NCBI Taxonomy" id="46172"/>
    <lineage>
        <taxon>Bacteria</taxon>
        <taxon>Bacillati</taxon>
        <taxon>Actinomycetota</taxon>
        <taxon>Actinomycetes</taxon>
        <taxon>Streptosporangiales</taxon>
        <taxon>Streptosporangiaceae</taxon>
        <taxon>Nonomuraea</taxon>
    </lineage>
</organism>
<comment type="caution">
    <text evidence="4">The sequence shown here is derived from an EMBL/GenBank/DDBJ whole genome shotgun (WGS) entry which is preliminary data.</text>
</comment>
<proteinExistence type="inferred from homology"/>
<evidence type="ECO:0000256" key="3">
    <source>
        <dbReference type="RuleBase" id="RU000363"/>
    </source>
</evidence>